<keyword evidence="1" id="KW-0732">Signal</keyword>
<protein>
    <recommendedName>
        <fullName evidence="4">DUF4105 domain-containing protein</fullName>
    </recommendedName>
</protein>
<accession>A0ABW9KIC2</accession>
<feature type="signal peptide" evidence="1">
    <location>
        <begin position="1"/>
        <end position="24"/>
    </location>
</feature>
<comment type="caution">
    <text evidence="2">The sequence shown here is derived from an EMBL/GenBank/DDBJ whole genome shotgun (WGS) entry which is preliminary data.</text>
</comment>
<sequence length="315" mass="35286">MSLLRRLLPFSLIGAALSAMPLRASVALFMEDPYGHLGSWSPTGHAAIYLDHVCADNPTHLRRCQPGETGVVISRYHKVHHDDWLAMPLIPYLYSVDDVKDAPVSLRNRDEEMAVREKYWRAHLTDLVPPDENGNAPKGNWTQLVGSLFDRTAHVFEIASTPEQDDHFIAEFNAGANKSHFNFFLHNCADFSRAVLNIYFPHAIHRNYVADFGLTTPKQVAKCLVKYGQKHPDTPVRQYILVQTGGGIARSHRIRGVSESLLKVKKWFIPLLIVEPEVIGVSAIAYVTTGRYKFDHDAPPYLPEQTSIPATASAP</sequence>
<keyword evidence="3" id="KW-1185">Reference proteome</keyword>
<proteinExistence type="predicted"/>
<evidence type="ECO:0008006" key="4">
    <source>
        <dbReference type="Google" id="ProtNLM"/>
    </source>
</evidence>
<name>A0ABW9KIC2_9BACT</name>
<dbReference type="Proteomes" id="UP001634747">
    <property type="component" value="Unassembled WGS sequence"/>
</dbReference>
<reference evidence="2 3" key="1">
    <citation type="submission" date="2024-12" db="EMBL/GenBank/DDBJ databases">
        <authorList>
            <person name="Lee Y."/>
        </authorList>
    </citation>
    <scope>NUCLEOTIDE SEQUENCE [LARGE SCALE GENOMIC DNA]</scope>
    <source>
        <strain evidence="2 3">03SUJ4</strain>
    </source>
</reference>
<evidence type="ECO:0000313" key="2">
    <source>
        <dbReference type="EMBL" id="MFN2974220.1"/>
    </source>
</evidence>
<dbReference type="EMBL" id="JBJYXY010000001">
    <property type="protein sequence ID" value="MFN2974220.1"/>
    <property type="molecule type" value="Genomic_DNA"/>
</dbReference>
<gene>
    <name evidence="2" type="ORF">ACK2TP_00450</name>
</gene>
<feature type="chain" id="PRO_5047189358" description="DUF4105 domain-containing protein" evidence="1">
    <location>
        <begin position="25"/>
        <end position="315"/>
    </location>
</feature>
<dbReference type="RefSeq" id="WP_263414210.1">
    <property type="nucleotide sequence ID" value="NZ_BAABBH010000001.1"/>
</dbReference>
<evidence type="ECO:0000256" key="1">
    <source>
        <dbReference type="SAM" id="SignalP"/>
    </source>
</evidence>
<evidence type="ECO:0000313" key="3">
    <source>
        <dbReference type="Proteomes" id="UP001634747"/>
    </source>
</evidence>
<organism evidence="2 3">
    <name type="scientific">Terriglobus aquaticus</name>
    <dbReference type="NCBI Taxonomy" id="940139"/>
    <lineage>
        <taxon>Bacteria</taxon>
        <taxon>Pseudomonadati</taxon>
        <taxon>Acidobacteriota</taxon>
        <taxon>Terriglobia</taxon>
        <taxon>Terriglobales</taxon>
        <taxon>Acidobacteriaceae</taxon>
        <taxon>Terriglobus</taxon>
    </lineage>
</organism>